<evidence type="ECO:0000313" key="5">
    <source>
        <dbReference type="EMBL" id="VFJ93881.1"/>
    </source>
</evidence>
<accession>A0A450UMX8</accession>
<dbReference type="Gene3D" id="3.90.10.10">
    <property type="entry name" value="Cytochrome C3"/>
    <property type="match status" value="1"/>
</dbReference>
<keyword evidence="2" id="KW-1133">Transmembrane helix</keyword>
<dbReference type="EMBL" id="CAADFI010000052">
    <property type="protein sequence ID" value="VFJ93881.1"/>
    <property type="molecule type" value="Genomic_DNA"/>
</dbReference>
<feature type="transmembrane region" description="Helical" evidence="2">
    <location>
        <begin position="21"/>
        <end position="43"/>
    </location>
</feature>
<dbReference type="Pfam" id="PF09699">
    <property type="entry name" value="Paired_CXXCH_1"/>
    <property type="match status" value="1"/>
</dbReference>
<feature type="domain" description="Doubled CXXCH motif" evidence="3">
    <location>
        <begin position="174"/>
        <end position="206"/>
    </location>
</feature>
<protein>
    <submittedName>
        <fullName evidence="5">Doubled CXXCH domain-containing protein</fullName>
    </submittedName>
</protein>
<feature type="region of interest" description="Disordered" evidence="1">
    <location>
        <begin position="44"/>
        <end position="68"/>
    </location>
</feature>
<evidence type="ECO:0000313" key="4">
    <source>
        <dbReference type="EMBL" id="VFJ92793.1"/>
    </source>
</evidence>
<organism evidence="5">
    <name type="scientific">Candidatus Kentrum eta</name>
    <dbReference type="NCBI Taxonomy" id="2126337"/>
    <lineage>
        <taxon>Bacteria</taxon>
        <taxon>Pseudomonadati</taxon>
        <taxon>Pseudomonadota</taxon>
        <taxon>Gammaproteobacteria</taxon>
        <taxon>Candidatus Kentrum</taxon>
    </lineage>
</organism>
<dbReference type="EMBL" id="CAADFG010000048">
    <property type="protein sequence ID" value="VFJ92793.1"/>
    <property type="molecule type" value="Genomic_DNA"/>
</dbReference>
<evidence type="ECO:0000256" key="2">
    <source>
        <dbReference type="SAM" id="Phobius"/>
    </source>
</evidence>
<sequence>MPVSEKQSFRNPAPQGRYDRNIVFLQALVWLVVVMLVTTIGPVRAADPGQSSNPPASHGPETGEPPTKTLQVENCRICHQNPGMRPTYVGSDGILHDLYVDQRRFERSTHYIMAGKYYCTDCHQTGFGVYPHEKQKPLGCIHCHAKALLKEKFLAIKVSFQQSVHYDAEQVAFECNTCHPVHYARKSRRMTLAEKKAMCAKCHEDRHNLTGISLLEQHQWHPKAQLHLERTACIACHTQPDQWEESFTFKHRVLPKEAASGDCDDCHSAGGKLADYLVDIGENPLQLSNAQLAGNFYVSGATRIVWLDTLGLLLLLATAIGVFMHGLIRLGAAVVRRKP</sequence>
<evidence type="ECO:0000256" key="1">
    <source>
        <dbReference type="SAM" id="MobiDB-lite"/>
    </source>
</evidence>
<keyword evidence="2" id="KW-0812">Transmembrane</keyword>
<dbReference type="EMBL" id="CAADFJ010000045">
    <property type="protein sequence ID" value="VFK00391.1"/>
    <property type="molecule type" value="Genomic_DNA"/>
</dbReference>
<proteinExistence type="predicted"/>
<name>A0A450UMX8_9GAMM</name>
<dbReference type="SUPFAM" id="SSF48695">
    <property type="entry name" value="Multiheme cytochromes"/>
    <property type="match status" value="1"/>
</dbReference>
<dbReference type="AlphaFoldDB" id="A0A450UMX8"/>
<dbReference type="InterPro" id="IPR036280">
    <property type="entry name" value="Multihaem_cyt_sf"/>
</dbReference>
<gene>
    <name evidence="4" type="ORF">BECKH772A_GA0070896_1004810</name>
    <name evidence="5" type="ORF">BECKH772B_GA0070898_100529</name>
    <name evidence="6" type="ORF">BECKH772C_GA0070978_1004510</name>
</gene>
<feature type="transmembrane region" description="Helical" evidence="2">
    <location>
        <begin position="304"/>
        <end position="328"/>
    </location>
</feature>
<evidence type="ECO:0000313" key="6">
    <source>
        <dbReference type="EMBL" id="VFK00391.1"/>
    </source>
</evidence>
<keyword evidence="2" id="KW-0472">Membrane</keyword>
<evidence type="ECO:0000259" key="3">
    <source>
        <dbReference type="Pfam" id="PF09699"/>
    </source>
</evidence>
<dbReference type="InterPro" id="IPR010177">
    <property type="entry name" value="Paired_CXXCH_1"/>
</dbReference>
<reference evidence="5" key="1">
    <citation type="submission" date="2019-02" db="EMBL/GenBank/DDBJ databases">
        <authorList>
            <person name="Gruber-Vodicka R. H."/>
            <person name="Seah K. B. B."/>
        </authorList>
    </citation>
    <scope>NUCLEOTIDE SEQUENCE</scope>
    <source>
        <strain evidence="6">BECK_SA2B12</strain>
        <strain evidence="4">BECK_SA2B15</strain>
        <strain evidence="5">BECK_SA2B20</strain>
    </source>
</reference>